<evidence type="ECO:0000313" key="2">
    <source>
        <dbReference type="Proteomes" id="UP000254640"/>
    </source>
</evidence>
<accession>A0A379LTY7</accession>
<protein>
    <submittedName>
        <fullName evidence="1">Uncharacterized protein</fullName>
    </submittedName>
</protein>
<organism evidence="1 2">
    <name type="scientific">Enterobacter agglomerans</name>
    <name type="common">Erwinia herbicola</name>
    <name type="synonym">Pantoea agglomerans</name>
    <dbReference type="NCBI Taxonomy" id="549"/>
    <lineage>
        <taxon>Bacteria</taxon>
        <taxon>Pseudomonadati</taxon>
        <taxon>Pseudomonadota</taxon>
        <taxon>Gammaproteobacteria</taxon>
        <taxon>Enterobacterales</taxon>
        <taxon>Erwiniaceae</taxon>
        <taxon>Pantoea</taxon>
        <taxon>Pantoea agglomerans group</taxon>
    </lineage>
</organism>
<reference evidence="1 2" key="1">
    <citation type="submission" date="2018-06" db="EMBL/GenBank/DDBJ databases">
        <authorList>
            <consortium name="Pathogen Informatics"/>
            <person name="Doyle S."/>
        </authorList>
    </citation>
    <scope>NUCLEOTIDE SEQUENCE [LARGE SCALE GENOMIC DNA]</scope>
    <source>
        <strain evidence="1 2">NCTC9381</strain>
    </source>
</reference>
<name>A0A379LTY7_ENTAG</name>
<dbReference type="Proteomes" id="UP000254640">
    <property type="component" value="Unassembled WGS sequence"/>
</dbReference>
<sequence length="40" mass="4487">MPISEMMPRVPVGEIEVKLPFFIILSQTVRLSSMNARGIV</sequence>
<gene>
    <name evidence="1" type="ORF">NCTC9381_05966</name>
</gene>
<evidence type="ECO:0000313" key="1">
    <source>
        <dbReference type="EMBL" id="SUE07196.1"/>
    </source>
</evidence>
<dbReference type="EMBL" id="UGSO01000003">
    <property type="protein sequence ID" value="SUE07196.1"/>
    <property type="molecule type" value="Genomic_DNA"/>
</dbReference>
<keyword evidence="2" id="KW-1185">Reference proteome</keyword>
<dbReference type="AlphaFoldDB" id="A0A379LTY7"/>
<proteinExistence type="predicted"/>